<comment type="caution">
    <text evidence="2">The sequence shown here is derived from an EMBL/GenBank/DDBJ whole genome shotgun (WGS) entry which is preliminary data.</text>
</comment>
<keyword evidence="3" id="KW-1185">Reference proteome</keyword>
<protein>
    <submittedName>
        <fullName evidence="2">Uncharacterized protein</fullName>
    </submittedName>
</protein>
<feature type="transmembrane region" description="Helical" evidence="1">
    <location>
        <begin position="57"/>
        <end position="85"/>
    </location>
</feature>
<evidence type="ECO:0000256" key="1">
    <source>
        <dbReference type="SAM" id="Phobius"/>
    </source>
</evidence>
<dbReference type="EMBL" id="JAQOSO010000003">
    <property type="protein sequence ID" value="MDJ1172682.1"/>
    <property type="molecule type" value="Genomic_DNA"/>
</dbReference>
<evidence type="ECO:0000313" key="2">
    <source>
        <dbReference type="EMBL" id="MDJ1172682.1"/>
    </source>
</evidence>
<feature type="transmembrane region" description="Helical" evidence="1">
    <location>
        <begin position="12"/>
        <end position="29"/>
    </location>
</feature>
<gene>
    <name evidence="2" type="ORF">PMG25_01080</name>
</gene>
<accession>A0ABT7B0I0</accession>
<keyword evidence="1" id="KW-0472">Membrane</keyword>
<keyword evidence="1" id="KW-1133">Transmembrane helix</keyword>
<sequence>MNISHLKKTLGVFIVLYLPILAILVFIKVQDQVPIYYLTLDPLAVCHEQFKLYNENLYFYAGTLSNIGVLFWCAATTVCWFSFAVLLELRAKQKLQVFFLASGAVTAVLLLDDLFILHTLGFPFHLGIPQKIVFLIYSCILIAYLTSFYRLIASTEKKSFVFAFIFFVLSILFDRQVIPVPDHWLDNGNNLLLEDGFKILGIVSWFYYFFQLGITEIKTLYLERQKVM</sequence>
<organism evidence="2 3">
    <name type="scientific">Roseofilum capinflatum BLCC-M114</name>
    <dbReference type="NCBI Taxonomy" id="3022440"/>
    <lineage>
        <taxon>Bacteria</taxon>
        <taxon>Bacillati</taxon>
        <taxon>Cyanobacteriota</taxon>
        <taxon>Cyanophyceae</taxon>
        <taxon>Desertifilales</taxon>
        <taxon>Desertifilaceae</taxon>
        <taxon>Roseofilum</taxon>
        <taxon>Roseofilum capinflatum</taxon>
    </lineage>
</organism>
<dbReference type="Proteomes" id="UP001235849">
    <property type="component" value="Unassembled WGS sequence"/>
</dbReference>
<reference evidence="2 3" key="1">
    <citation type="submission" date="2023-01" db="EMBL/GenBank/DDBJ databases">
        <title>Novel diversity within Roseofilum (Cyanobacteria; Desertifilaceae) from marine benthic mats with descriptions of four novel species.</title>
        <authorList>
            <person name="Wang Y."/>
            <person name="Berthold D.E."/>
            <person name="Hu J."/>
            <person name="Lefler F.W."/>
            <person name="Laughinghouse H.D. IV."/>
        </authorList>
    </citation>
    <scope>NUCLEOTIDE SEQUENCE [LARGE SCALE GENOMIC DNA]</scope>
    <source>
        <strain evidence="2 3">BLCC-M114</strain>
    </source>
</reference>
<evidence type="ECO:0000313" key="3">
    <source>
        <dbReference type="Proteomes" id="UP001235849"/>
    </source>
</evidence>
<name>A0ABT7B0I0_9CYAN</name>
<feature type="transmembrane region" description="Helical" evidence="1">
    <location>
        <begin position="97"/>
        <end position="120"/>
    </location>
</feature>
<feature type="transmembrane region" description="Helical" evidence="1">
    <location>
        <begin position="159"/>
        <end position="178"/>
    </location>
</feature>
<dbReference type="RefSeq" id="WP_283765064.1">
    <property type="nucleotide sequence ID" value="NZ_JAQOSO010000003.1"/>
</dbReference>
<feature type="transmembrane region" description="Helical" evidence="1">
    <location>
        <begin position="132"/>
        <end position="152"/>
    </location>
</feature>
<proteinExistence type="predicted"/>
<keyword evidence="1" id="KW-0812">Transmembrane</keyword>
<feature type="transmembrane region" description="Helical" evidence="1">
    <location>
        <begin position="198"/>
        <end position="221"/>
    </location>
</feature>